<dbReference type="PANTHER" id="PTHR42919">
    <property type="entry name" value="N-ALPHA-ACETYLTRANSFERASE"/>
    <property type="match status" value="1"/>
</dbReference>
<dbReference type="Gene3D" id="3.40.630.30">
    <property type="match status" value="1"/>
</dbReference>
<dbReference type="InterPro" id="IPR051556">
    <property type="entry name" value="N-term/lysine_N-AcTrnsfr"/>
</dbReference>
<dbReference type="AlphaFoldDB" id="A0A979G3P0"/>
<evidence type="ECO:0000256" key="2">
    <source>
        <dbReference type="ARBA" id="ARBA00023315"/>
    </source>
</evidence>
<dbReference type="RefSeq" id="WP_012790297.1">
    <property type="nucleotide sequence ID" value="NC_013132.1"/>
</dbReference>
<evidence type="ECO:0000256" key="1">
    <source>
        <dbReference type="ARBA" id="ARBA00022679"/>
    </source>
</evidence>
<protein>
    <submittedName>
        <fullName evidence="4">GCN5-related N-acetyltransferase</fullName>
    </submittedName>
</protein>
<evidence type="ECO:0000313" key="5">
    <source>
        <dbReference type="Proteomes" id="UP000002215"/>
    </source>
</evidence>
<sequence>MEDIRISQASPEEVSVLQQIGKQTFFEAFAHCNTESDMKQYLDNNFSKEKVLTELNNPESFFYIVWDGPGPIGYLKLNTGQAQTDLKEADSLEIERIYVLGVYHGKKVGQLLYEKALEVAQLQHKSSIWLGVWENNKKAIRFYEKNGFVPFSTHVFRLGEDDQTDLLMRKVLE</sequence>
<accession>A0A979G3P0</accession>
<reference evidence="4 5" key="2">
    <citation type="journal article" date="2010" name="Stand. Genomic Sci.">
        <title>Complete genome sequence of Chitinophaga pinensis type strain (UQM 2034).</title>
        <authorList>
            <person name="Glavina Del Rio T."/>
            <person name="Abt B."/>
            <person name="Spring S."/>
            <person name="Lapidus A."/>
            <person name="Nolan M."/>
            <person name="Tice H."/>
            <person name="Copeland A."/>
            <person name="Cheng J.F."/>
            <person name="Chen F."/>
            <person name="Bruce D."/>
            <person name="Goodwin L."/>
            <person name="Pitluck S."/>
            <person name="Ivanova N."/>
            <person name="Mavromatis K."/>
            <person name="Mikhailova N."/>
            <person name="Pati A."/>
            <person name="Chen A."/>
            <person name="Palaniappan K."/>
            <person name="Land M."/>
            <person name="Hauser L."/>
            <person name="Chang Y.J."/>
            <person name="Jeffries C.D."/>
            <person name="Chain P."/>
            <person name="Saunders E."/>
            <person name="Detter J.C."/>
            <person name="Brettin T."/>
            <person name="Rohde M."/>
            <person name="Goker M."/>
            <person name="Bristow J."/>
            <person name="Eisen J.A."/>
            <person name="Markowitz V."/>
            <person name="Hugenholtz P."/>
            <person name="Kyrpides N.C."/>
            <person name="Klenk H.P."/>
            <person name="Lucas S."/>
        </authorList>
    </citation>
    <scope>NUCLEOTIDE SEQUENCE [LARGE SCALE GENOMIC DNA]</scope>
    <source>
        <strain evidence="5">ATCC 43595 / DSM 2588 / LMG 13176 / NBRC 15968 / NCIMB 11800 / UQM 2034</strain>
    </source>
</reference>
<evidence type="ECO:0000313" key="4">
    <source>
        <dbReference type="EMBL" id="ACU60121.1"/>
    </source>
</evidence>
<gene>
    <name evidence="4" type="ordered locus">Cpin_2639</name>
</gene>
<dbReference type="CDD" id="cd04301">
    <property type="entry name" value="NAT_SF"/>
    <property type="match status" value="1"/>
</dbReference>
<dbReference type="KEGG" id="cpi:Cpin_2639"/>
<name>A0A979G3P0_CHIPD</name>
<dbReference type="EMBL" id="CP001699">
    <property type="protein sequence ID" value="ACU60121.1"/>
    <property type="molecule type" value="Genomic_DNA"/>
</dbReference>
<dbReference type="InterPro" id="IPR016181">
    <property type="entry name" value="Acyl_CoA_acyltransferase"/>
</dbReference>
<keyword evidence="2" id="KW-0012">Acyltransferase</keyword>
<dbReference type="PROSITE" id="PS51186">
    <property type="entry name" value="GNAT"/>
    <property type="match status" value="1"/>
</dbReference>
<proteinExistence type="predicted"/>
<feature type="domain" description="N-acetyltransferase" evidence="3">
    <location>
        <begin position="4"/>
        <end position="173"/>
    </location>
</feature>
<dbReference type="InterPro" id="IPR000182">
    <property type="entry name" value="GNAT_dom"/>
</dbReference>
<reference evidence="5" key="1">
    <citation type="submission" date="2009-08" db="EMBL/GenBank/DDBJ databases">
        <title>The complete genome of Chitinophaga pinensis DSM 2588.</title>
        <authorList>
            <consortium name="US DOE Joint Genome Institute (JGI-PGF)"/>
            <person name="Lucas S."/>
            <person name="Copeland A."/>
            <person name="Lapidus A."/>
            <person name="Glavina del Rio T."/>
            <person name="Dalin E."/>
            <person name="Tice H."/>
            <person name="Bruce D."/>
            <person name="Goodwin L."/>
            <person name="Pitluck S."/>
            <person name="Kyrpides N."/>
            <person name="Mavromatis K."/>
            <person name="Ivanova N."/>
            <person name="Mikhailova N."/>
            <person name="Sims D."/>
            <person name="Meinche L."/>
            <person name="Brettin T."/>
            <person name="Detter J.C."/>
            <person name="Han C."/>
            <person name="Larimer F."/>
            <person name="Land M."/>
            <person name="Hauser L."/>
            <person name="Markowitz V."/>
            <person name="Cheng J.-F."/>
            <person name="Hugenholtz P."/>
            <person name="Woyke T."/>
            <person name="Wu D."/>
            <person name="Spring S."/>
            <person name="Klenk H.-P."/>
            <person name="Eisen J.A."/>
        </authorList>
    </citation>
    <scope>NUCLEOTIDE SEQUENCE [LARGE SCALE GENOMIC DNA]</scope>
    <source>
        <strain evidence="5">ATCC 43595 / DSM 2588 / LMG 13176 / NBRC 15968 / NCIMB 11800 / UQM 2034</strain>
    </source>
</reference>
<dbReference type="OrthoDB" id="7205533at2"/>
<dbReference type="SUPFAM" id="SSF55729">
    <property type="entry name" value="Acyl-CoA N-acyltransferases (Nat)"/>
    <property type="match status" value="1"/>
</dbReference>
<keyword evidence="1" id="KW-0808">Transferase</keyword>
<dbReference type="GO" id="GO:0016747">
    <property type="term" value="F:acyltransferase activity, transferring groups other than amino-acyl groups"/>
    <property type="evidence" value="ECO:0007669"/>
    <property type="project" value="InterPro"/>
</dbReference>
<organism evidence="4 5">
    <name type="scientific">Chitinophaga pinensis (strain ATCC 43595 / DSM 2588 / LMG 13176 / NBRC 15968 / NCIMB 11800 / UQM 2034)</name>
    <dbReference type="NCBI Taxonomy" id="485918"/>
    <lineage>
        <taxon>Bacteria</taxon>
        <taxon>Pseudomonadati</taxon>
        <taxon>Bacteroidota</taxon>
        <taxon>Chitinophagia</taxon>
        <taxon>Chitinophagales</taxon>
        <taxon>Chitinophagaceae</taxon>
        <taxon>Chitinophaga</taxon>
    </lineage>
</organism>
<dbReference type="PANTHER" id="PTHR42919:SF8">
    <property type="entry name" value="N-ALPHA-ACETYLTRANSFERASE 50"/>
    <property type="match status" value="1"/>
</dbReference>
<dbReference type="Pfam" id="PF00583">
    <property type="entry name" value="Acetyltransf_1"/>
    <property type="match status" value="1"/>
</dbReference>
<evidence type="ECO:0000259" key="3">
    <source>
        <dbReference type="PROSITE" id="PS51186"/>
    </source>
</evidence>
<dbReference type="Proteomes" id="UP000002215">
    <property type="component" value="Chromosome"/>
</dbReference>